<proteinExistence type="predicted"/>
<organism evidence="3 4">
    <name type="scientific">Haliscomenobacter hydrossis (strain ATCC 27775 / DSM 1100 / LMG 10767 / O)</name>
    <dbReference type="NCBI Taxonomy" id="760192"/>
    <lineage>
        <taxon>Bacteria</taxon>
        <taxon>Pseudomonadati</taxon>
        <taxon>Bacteroidota</taxon>
        <taxon>Saprospiria</taxon>
        <taxon>Saprospirales</taxon>
        <taxon>Haliscomenobacteraceae</taxon>
        <taxon>Haliscomenobacter</taxon>
    </lineage>
</organism>
<dbReference type="PANTHER" id="PTHR43581:SF2">
    <property type="entry name" value="EXCINUCLEASE ATPASE SUBUNIT"/>
    <property type="match status" value="1"/>
</dbReference>
<dbReference type="PANTHER" id="PTHR43581">
    <property type="entry name" value="ATP/GTP PHOSPHATASE"/>
    <property type="match status" value="1"/>
</dbReference>
<reference key="2">
    <citation type="submission" date="2011-04" db="EMBL/GenBank/DDBJ databases">
        <title>Complete sequence of chromosome of Haliscomenobacter hydrossis DSM 1100.</title>
        <authorList>
            <consortium name="US DOE Joint Genome Institute (JGI-PGF)"/>
            <person name="Lucas S."/>
            <person name="Han J."/>
            <person name="Lapidus A."/>
            <person name="Bruce D."/>
            <person name="Goodwin L."/>
            <person name="Pitluck S."/>
            <person name="Peters L."/>
            <person name="Kyrpides N."/>
            <person name="Mavromatis K."/>
            <person name="Ivanova N."/>
            <person name="Ovchinnikova G."/>
            <person name="Pagani I."/>
            <person name="Daligault H."/>
            <person name="Detter J.C."/>
            <person name="Han C."/>
            <person name="Land M."/>
            <person name="Hauser L."/>
            <person name="Markowitz V."/>
            <person name="Cheng J.-F."/>
            <person name="Hugenholtz P."/>
            <person name="Woyke T."/>
            <person name="Wu D."/>
            <person name="Verbarg S."/>
            <person name="Frueling A."/>
            <person name="Brambilla E."/>
            <person name="Klenk H.-P."/>
            <person name="Eisen J.A."/>
        </authorList>
    </citation>
    <scope>NUCLEOTIDE SEQUENCE</scope>
    <source>
        <strain>DSM 1100</strain>
    </source>
</reference>
<keyword evidence="4" id="KW-1185">Reference proteome</keyword>
<dbReference type="InterPro" id="IPR027417">
    <property type="entry name" value="P-loop_NTPase"/>
</dbReference>
<evidence type="ECO:0000313" key="4">
    <source>
        <dbReference type="Proteomes" id="UP000008461"/>
    </source>
</evidence>
<dbReference type="Pfam" id="PF12476">
    <property type="entry name" value="DUF3696"/>
    <property type="match status" value="1"/>
</dbReference>
<dbReference type="HOGENOM" id="CLU_032548_1_1_10"/>
<dbReference type="InterPro" id="IPR051396">
    <property type="entry name" value="Bact_Antivir_Def_Nuclease"/>
</dbReference>
<feature type="domain" description="DUF3696" evidence="1">
    <location>
        <begin position="433"/>
        <end position="475"/>
    </location>
</feature>
<dbReference type="AlphaFoldDB" id="F4L1R1"/>
<dbReference type="eggNOG" id="COG4938">
    <property type="taxonomic scope" value="Bacteria"/>
</dbReference>
<evidence type="ECO:0000259" key="1">
    <source>
        <dbReference type="Pfam" id="PF12476"/>
    </source>
</evidence>
<dbReference type="KEGG" id="hhy:Halhy_1681"/>
<dbReference type="Gene3D" id="3.40.50.300">
    <property type="entry name" value="P-loop containing nucleotide triphosphate hydrolases"/>
    <property type="match status" value="2"/>
</dbReference>
<dbReference type="STRING" id="760192.Halhy_1681"/>
<dbReference type="InterPro" id="IPR014592">
    <property type="entry name" value="P-loop_UCP034888"/>
</dbReference>
<dbReference type="Proteomes" id="UP000008461">
    <property type="component" value="Chromosome"/>
</dbReference>
<reference evidence="3 4" key="1">
    <citation type="journal article" date="2011" name="Stand. Genomic Sci.">
        <title>Complete genome sequence of Haliscomenobacter hydrossis type strain (O).</title>
        <authorList>
            <consortium name="US DOE Joint Genome Institute (JGI-PGF)"/>
            <person name="Daligault H."/>
            <person name="Lapidus A."/>
            <person name="Zeytun A."/>
            <person name="Nolan M."/>
            <person name="Lucas S."/>
            <person name="Del Rio T.G."/>
            <person name="Tice H."/>
            <person name="Cheng J.F."/>
            <person name="Tapia R."/>
            <person name="Han C."/>
            <person name="Goodwin L."/>
            <person name="Pitluck S."/>
            <person name="Liolios K."/>
            <person name="Pagani I."/>
            <person name="Ivanova N."/>
            <person name="Huntemann M."/>
            <person name="Mavromatis K."/>
            <person name="Mikhailova N."/>
            <person name="Pati A."/>
            <person name="Chen A."/>
            <person name="Palaniappan K."/>
            <person name="Land M."/>
            <person name="Hauser L."/>
            <person name="Brambilla E.M."/>
            <person name="Rohde M."/>
            <person name="Verbarg S."/>
            <person name="Goker M."/>
            <person name="Bristow J."/>
            <person name="Eisen J.A."/>
            <person name="Markowitz V."/>
            <person name="Hugenholtz P."/>
            <person name="Kyrpides N.C."/>
            <person name="Klenk H.P."/>
            <person name="Woyke T."/>
        </authorList>
    </citation>
    <scope>NUCLEOTIDE SEQUENCE [LARGE SCALE GENOMIC DNA]</scope>
    <source>
        <strain evidence="4">ATCC 27775 / DSM 1100 / LMG 10767 / O</strain>
    </source>
</reference>
<dbReference type="InterPro" id="IPR041685">
    <property type="entry name" value="AAA_GajA/Old/RecF-like"/>
</dbReference>
<evidence type="ECO:0000313" key="3">
    <source>
        <dbReference type="EMBL" id="AEE49570.1"/>
    </source>
</evidence>
<name>F4L1R1_HALH1</name>
<dbReference type="EMBL" id="CP002691">
    <property type="protein sequence ID" value="AEE49570.1"/>
    <property type="molecule type" value="Genomic_DNA"/>
</dbReference>
<dbReference type="Pfam" id="PF13175">
    <property type="entry name" value="AAA_15"/>
    <property type="match status" value="1"/>
</dbReference>
<gene>
    <name evidence="3" type="ordered locus">Halhy_1681</name>
</gene>
<feature type="domain" description="Endonuclease GajA/Old nuclease/RecF-like AAA" evidence="2">
    <location>
        <begin position="1"/>
        <end position="414"/>
    </location>
</feature>
<accession>F4L1R1</accession>
<evidence type="ECO:0000259" key="2">
    <source>
        <dbReference type="Pfam" id="PF13175"/>
    </source>
</evidence>
<dbReference type="SUPFAM" id="SSF52540">
    <property type="entry name" value="P-loop containing nucleoside triphosphate hydrolases"/>
    <property type="match status" value="1"/>
</dbReference>
<dbReference type="InterPro" id="IPR022532">
    <property type="entry name" value="DUF3696"/>
</dbReference>
<dbReference type="RefSeq" id="WP_013764124.1">
    <property type="nucleotide sequence ID" value="NC_015510.1"/>
</dbReference>
<dbReference type="OrthoDB" id="9792800at2"/>
<protein>
    <submittedName>
        <fullName evidence="3">Uncharacterized protein</fullName>
    </submittedName>
</protein>
<sequence>MLTNITLENFKAFQKLDDLKVKPITILCGTNSCGKSSILQSILLLKQTLESKNPNQSLLLNDRFVKLGLFQDNLFRKDIDEEMSFKFKFILNDEIEVMKNIYFFIDELIDHEYAFPPNEGFSIEYEVSLKMEDGNYDDGILEHLRSALVKRIFIKITALNTNEDDVMLIHVHHKQNRKYIVEWKNFPHNLSKAEIELKFSNLFPSSFTLTGGFNYSLGSNGPFLKFDSFYQFRQILGILFRSFTYIGPLRGEPERRYIYENDTTEIGNKGENAAYLYLTEQNKRINNHYFYNQSIDSFETLPNQTLHSALQKWFELMKIPNFEAEITNKIIYLNMEASTYDETRVGIADVGFGVSQIFPIILEGLRMEKGATLMLEQPEIHLHPNLQMQMADYFISLALSGKQVFVETHSDHVINRLVRRIVEDETLNLKDLIGIYFIKPSENGSVYEEVKIDETKGIVNWPPDFFDQTANEQMKIMQAGLKKRKNQRIPANGNAS</sequence>
<dbReference type="PIRSF" id="PIRSF034888">
    <property type="entry name" value="P-loop_UCP034888"/>
    <property type="match status" value="1"/>
</dbReference>